<evidence type="ECO:0000313" key="2">
    <source>
        <dbReference type="EMBL" id="RFT43127.1"/>
    </source>
</evidence>
<comment type="caution">
    <text evidence="2">The sequence shown here is derived from an EMBL/GenBank/DDBJ whole genome shotgun (WGS) entry which is preliminary data.</text>
</comment>
<organism evidence="2 3">
    <name type="scientific">Cutibacterium avidum</name>
    <dbReference type="NCBI Taxonomy" id="33010"/>
    <lineage>
        <taxon>Bacteria</taxon>
        <taxon>Bacillati</taxon>
        <taxon>Actinomycetota</taxon>
        <taxon>Actinomycetes</taxon>
        <taxon>Propionibacteriales</taxon>
        <taxon>Propionibacteriaceae</taxon>
        <taxon>Cutibacterium</taxon>
    </lineage>
</organism>
<sequence length="73" mass="8325">MQAGRLPRRDLPGTRDTFKPYGAFEATSTTDREMPLTQAGRLPDDHAAWNDQDTNSHKWTWNDTNHRQNAGLS</sequence>
<evidence type="ECO:0000256" key="1">
    <source>
        <dbReference type="SAM" id="MobiDB-lite"/>
    </source>
</evidence>
<name>A0A3E2DCJ0_9ACTN</name>
<feature type="region of interest" description="Disordered" evidence="1">
    <location>
        <begin position="1"/>
        <end position="73"/>
    </location>
</feature>
<evidence type="ECO:0000313" key="3">
    <source>
        <dbReference type="Proteomes" id="UP000259211"/>
    </source>
</evidence>
<accession>A0A3E2DCJ0</accession>
<feature type="compositionally biased region" description="Basic and acidic residues" evidence="1">
    <location>
        <begin position="7"/>
        <end position="18"/>
    </location>
</feature>
<dbReference type="EMBL" id="NOWI01000008">
    <property type="protein sequence ID" value="RFT43127.1"/>
    <property type="molecule type" value="Genomic_DNA"/>
</dbReference>
<gene>
    <name evidence="2" type="ORF">CHT91_09300</name>
</gene>
<protein>
    <submittedName>
        <fullName evidence="2">Uncharacterized protein</fullName>
    </submittedName>
</protein>
<feature type="compositionally biased region" description="Polar residues" evidence="1">
    <location>
        <begin position="51"/>
        <end position="73"/>
    </location>
</feature>
<reference evidence="2 3" key="1">
    <citation type="submission" date="2017-07" db="EMBL/GenBank/DDBJ databases">
        <authorList>
            <person name="Sun Z.S."/>
            <person name="Albrecht U."/>
            <person name="Echele G."/>
            <person name="Lee C.C."/>
        </authorList>
    </citation>
    <scope>NUCLEOTIDE SEQUENCE [LARGE SCALE GENOMIC DNA]</scope>
    <source>
        <strain evidence="2 3">P16-029</strain>
    </source>
</reference>
<dbReference type="Proteomes" id="UP000259211">
    <property type="component" value="Unassembled WGS sequence"/>
</dbReference>
<dbReference type="RefSeq" id="WP_117189553.1">
    <property type="nucleotide sequence ID" value="NZ_QJIA01000007.1"/>
</dbReference>
<dbReference type="AlphaFoldDB" id="A0A3E2DCJ0"/>
<proteinExistence type="predicted"/>